<dbReference type="GO" id="GO:0003677">
    <property type="term" value="F:DNA binding"/>
    <property type="evidence" value="ECO:0007669"/>
    <property type="project" value="UniProtKB-KW"/>
</dbReference>
<dbReference type="InterPro" id="IPR005902">
    <property type="entry name" value="HU_DNA-bd_put"/>
</dbReference>
<name>A0ABT3CX44_9BACT</name>
<comment type="caution">
    <text evidence="3">The sequence shown here is derived from an EMBL/GenBank/DDBJ whole genome shotgun (WGS) entry which is preliminary data.</text>
</comment>
<feature type="domain" description="HU" evidence="2">
    <location>
        <begin position="1"/>
        <end position="125"/>
    </location>
</feature>
<gene>
    <name evidence="3" type="ORF">N7U62_15740</name>
</gene>
<dbReference type="Proteomes" id="UP001300692">
    <property type="component" value="Unassembled WGS sequence"/>
</dbReference>
<dbReference type="SUPFAM" id="SSF47729">
    <property type="entry name" value="IHF-like DNA-binding proteins"/>
    <property type="match status" value="1"/>
</dbReference>
<dbReference type="Pfam" id="PF18291">
    <property type="entry name" value="HU-HIG"/>
    <property type="match status" value="1"/>
</dbReference>
<protein>
    <submittedName>
        <fullName evidence="3">HU family DNA-binding protein</fullName>
    </submittedName>
</protein>
<reference evidence="3 4" key="1">
    <citation type="submission" date="2022-10" db="EMBL/GenBank/DDBJ databases">
        <title>Comparative genomics and taxonomic characterization of three novel marine species of genus Reichenbachiella exhibiting antioxidant and polysaccharide degradation activities.</title>
        <authorList>
            <person name="Muhammad N."/>
            <person name="Lee Y.-J."/>
            <person name="Ko J."/>
            <person name="Kim S.-G."/>
        </authorList>
    </citation>
    <scope>NUCLEOTIDE SEQUENCE [LARGE SCALE GENOMIC DNA]</scope>
    <source>
        <strain evidence="3 4">ABR2-5</strain>
    </source>
</reference>
<dbReference type="EMBL" id="JAOYOD010000001">
    <property type="protein sequence ID" value="MCV9388133.1"/>
    <property type="molecule type" value="Genomic_DNA"/>
</dbReference>
<dbReference type="InterPro" id="IPR041607">
    <property type="entry name" value="HU-HIG"/>
</dbReference>
<dbReference type="InterPro" id="IPR010992">
    <property type="entry name" value="IHF-like_DNA-bd_dom_sf"/>
</dbReference>
<accession>A0ABT3CX44</accession>
<dbReference type="RefSeq" id="WP_264138962.1">
    <property type="nucleotide sequence ID" value="NZ_JAOYOD010000001.1"/>
</dbReference>
<evidence type="ECO:0000256" key="1">
    <source>
        <dbReference type="ARBA" id="ARBA00023125"/>
    </source>
</evidence>
<evidence type="ECO:0000259" key="2">
    <source>
        <dbReference type="Pfam" id="PF18291"/>
    </source>
</evidence>
<organism evidence="3 4">
    <name type="scientific">Reichenbachiella ulvae</name>
    <dbReference type="NCBI Taxonomy" id="2980104"/>
    <lineage>
        <taxon>Bacteria</taxon>
        <taxon>Pseudomonadati</taxon>
        <taxon>Bacteroidota</taxon>
        <taxon>Cytophagia</taxon>
        <taxon>Cytophagales</taxon>
        <taxon>Reichenbachiellaceae</taxon>
        <taxon>Reichenbachiella</taxon>
    </lineage>
</organism>
<keyword evidence="1 3" id="KW-0238">DNA-binding</keyword>
<dbReference type="NCBIfam" id="TIGR01201">
    <property type="entry name" value="HU_rel"/>
    <property type="match status" value="1"/>
</dbReference>
<keyword evidence="4" id="KW-1185">Reference proteome</keyword>
<evidence type="ECO:0000313" key="4">
    <source>
        <dbReference type="Proteomes" id="UP001300692"/>
    </source>
</evidence>
<proteinExistence type="predicted"/>
<evidence type="ECO:0000313" key="3">
    <source>
        <dbReference type="EMBL" id="MCV9388133.1"/>
    </source>
</evidence>
<sequence>MPIKFNVIERGQPGVAGGGQKKYYASAKMSGELDIDQLTKSIERTSTVNGADIRAVLYSLVEVASEELSRGNIVRLGDLGSMRVSISSEGLPTEEEVTANAIKSSKVLFTPGKRLKEMQKVLEYQKA</sequence>
<dbReference type="Gene3D" id="4.10.520.10">
    <property type="entry name" value="IHF-like DNA-binding proteins"/>
    <property type="match status" value="1"/>
</dbReference>